<evidence type="ECO:0000256" key="3">
    <source>
        <dbReference type="ARBA" id="ARBA00022618"/>
    </source>
</evidence>
<comment type="caution">
    <text evidence="13">The sequence shown here is derived from an EMBL/GenBank/DDBJ whole genome shotgun (WGS) entry which is preliminary data.</text>
</comment>
<dbReference type="InterPro" id="IPR023009">
    <property type="entry name" value="Tyrosine_recombinase_XerC/XerD"/>
</dbReference>
<evidence type="ECO:0000256" key="6">
    <source>
        <dbReference type="ARBA" id="ARBA00023125"/>
    </source>
</evidence>
<evidence type="ECO:0000256" key="7">
    <source>
        <dbReference type="ARBA" id="ARBA00023172"/>
    </source>
</evidence>
<dbReference type="InterPro" id="IPR050090">
    <property type="entry name" value="Tyrosine_recombinase_XerCD"/>
</dbReference>
<dbReference type="CDD" id="cd00798">
    <property type="entry name" value="INT_XerDC_C"/>
    <property type="match status" value="1"/>
</dbReference>
<keyword evidence="2 9" id="KW-0963">Cytoplasm</keyword>
<dbReference type="InterPro" id="IPR013762">
    <property type="entry name" value="Integrase-like_cat_sf"/>
</dbReference>
<dbReference type="PANTHER" id="PTHR30349">
    <property type="entry name" value="PHAGE INTEGRASE-RELATED"/>
    <property type="match status" value="1"/>
</dbReference>
<evidence type="ECO:0000256" key="1">
    <source>
        <dbReference type="ARBA" id="ARBA00004496"/>
    </source>
</evidence>
<dbReference type="GO" id="GO:0003677">
    <property type="term" value="F:DNA binding"/>
    <property type="evidence" value="ECO:0007669"/>
    <property type="project" value="UniProtKB-UniRule"/>
</dbReference>
<keyword evidence="8 9" id="KW-0131">Cell cycle</keyword>
<organism evidence="13 14">
    <name type="scientific">Bifidobacterium parmae</name>
    <dbReference type="NCBI Taxonomy" id="361854"/>
    <lineage>
        <taxon>Bacteria</taxon>
        <taxon>Bacillati</taxon>
        <taxon>Actinomycetota</taxon>
        <taxon>Actinomycetes</taxon>
        <taxon>Bifidobacteriales</taxon>
        <taxon>Bifidobacteriaceae</taxon>
        <taxon>Bifidobacterium</taxon>
    </lineage>
</organism>
<dbReference type="PANTHER" id="PTHR30349:SF77">
    <property type="entry name" value="TYROSINE RECOMBINASE XERC"/>
    <property type="match status" value="1"/>
</dbReference>
<dbReference type="InterPro" id="IPR002104">
    <property type="entry name" value="Integrase_catalytic"/>
</dbReference>
<evidence type="ECO:0000256" key="5">
    <source>
        <dbReference type="ARBA" id="ARBA00022908"/>
    </source>
</evidence>
<keyword evidence="3 9" id="KW-0132">Cell division</keyword>
<dbReference type="InterPro" id="IPR011010">
    <property type="entry name" value="DNA_brk_join_enz"/>
</dbReference>
<evidence type="ECO:0000256" key="2">
    <source>
        <dbReference type="ARBA" id="ARBA00022490"/>
    </source>
</evidence>
<dbReference type="GO" id="GO:0005737">
    <property type="term" value="C:cytoplasm"/>
    <property type="evidence" value="ECO:0007669"/>
    <property type="project" value="UniProtKB-SubCell"/>
</dbReference>
<dbReference type="NCBIfam" id="NF001399">
    <property type="entry name" value="PRK00283.1"/>
    <property type="match status" value="1"/>
</dbReference>
<reference evidence="13 14" key="1">
    <citation type="submission" date="2017-07" db="EMBL/GenBank/DDBJ databases">
        <title>Bifidobacterium novel species.</title>
        <authorList>
            <person name="Lugli G.A."/>
            <person name="Milani C."/>
            <person name="Duranti S."/>
            <person name="Mangifesta M."/>
        </authorList>
    </citation>
    <scope>NUCLEOTIDE SEQUENCE [LARGE SCALE GENOMIC DNA]</scope>
    <source>
        <strain evidence="13 14">77</strain>
    </source>
</reference>
<dbReference type="PROSITE" id="PS51900">
    <property type="entry name" value="CB"/>
    <property type="match status" value="1"/>
</dbReference>
<protein>
    <recommendedName>
        <fullName evidence="9">Tyrosine recombinase XerC</fullName>
    </recommendedName>
</protein>
<evidence type="ECO:0000313" key="13">
    <source>
        <dbReference type="EMBL" id="PLS28613.1"/>
    </source>
</evidence>
<dbReference type="Gene3D" id="1.10.150.130">
    <property type="match status" value="1"/>
</dbReference>
<feature type="active site" description="O-(3'-phospho-DNA)-tyrosine intermediate" evidence="9">
    <location>
        <position position="332"/>
    </location>
</feature>
<feature type="active site" evidence="9">
    <location>
        <position position="201"/>
    </location>
</feature>
<comment type="function">
    <text evidence="9">Site-specific tyrosine recombinase, which acts by catalyzing the cutting and rejoining of the recombining DNA molecules. The XerC-XerD complex is essential to convert dimers of the bacterial chromosome into monomers to permit their segregation at cell division. It also contributes to the segregational stability of plasmids.</text>
</comment>
<dbReference type="InterPro" id="IPR044068">
    <property type="entry name" value="CB"/>
</dbReference>
<dbReference type="GO" id="GO:0051301">
    <property type="term" value="P:cell division"/>
    <property type="evidence" value="ECO:0007669"/>
    <property type="project" value="UniProtKB-KW"/>
</dbReference>
<evidence type="ECO:0000259" key="12">
    <source>
        <dbReference type="PROSITE" id="PS51900"/>
    </source>
</evidence>
<keyword evidence="14" id="KW-1185">Reference proteome</keyword>
<feature type="active site" evidence="9">
    <location>
        <position position="300"/>
    </location>
</feature>
<dbReference type="Proteomes" id="UP000235034">
    <property type="component" value="Unassembled WGS sequence"/>
</dbReference>
<dbReference type="GO" id="GO:0007059">
    <property type="term" value="P:chromosome segregation"/>
    <property type="evidence" value="ECO:0007669"/>
    <property type="project" value="UniProtKB-UniRule"/>
</dbReference>
<proteinExistence type="inferred from homology"/>
<dbReference type="Pfam" id="PF00589">
    <property type="entry name" value="Phage_integrase"/>
    <property type="match status" value="1"/>
</dbReference>
<dbReference type="Gene3D" id="1.10.443.10">
    <property type="entry name" value="Intergrase catalytic core"/>
    <property type="match status" value="1"/>
</dbReference>
<comment type="subunit">
    <text evidence="9">Forms a cyclic heterotetrameric complex composed of two molecules of XerC and two molecules of XerD.</text>
</comment>
<dbReference type="PROSITE" id="PS51898">
    <property type="entry name" value="TYR_RECOMBINASE"/>
    <property type="match status" value="1"/>
</dbReference>
<dbReference type="EMBL" id="NMWT01000016">
    <property type="protein sequence ID" value="PLS28613.1"/>
    <property type="molecule type" value="Genomic_DNA"/>
</dbReference>
<dbReference type="GO" id="GO:0009037">
    <property type="term" value="F:tyrosine-based site-specific recombinase activity"/>
    <property type="evidence" value="ECO:0007669"/>
    <property type="project" value="UniProtKB-UniRule"/>
</dbReference>
<dbReference type="SUPFAM" id="SSF56349">
    <property type="entry name" value="DNA breaking-rejoining enzymes"/>
    <property type="match status" value="1"/>
</dbReference>
<feature type="active site" evidence="9">
    <location>
        <position position="323"/>
    </location>
</feature>
<evidence type="ECO:0000256" key="9">
    <source>
        <dbReference type="HAMAP-Rule" id="MF_01808"/>
    </source>
</evidence>
<accession>A0A2N5J351</accession>
<comment type="similarity">
    <text evidence="9">Belongs to the 'phage' integrase family. XerC subfamily.</text>
</comment>
<dbReference type="AlphaFoldDB" id="A0A2N5J351"/>
<evidence type="ECO:0000256" key="8">
    <source>
        <dbReference type="ARBA" id="ARBA00023306"/>
    </source>
</evidence>
<feature type="region of interest" description="Disordered" evidence="10">
    <location>
        <begin position="234"/>
        <end position="254"/>
    </location>
</feature>
<keyword evidence="5 9" id="KW-0229">DNA integration</keyword>
<dbReference type="InterPro" id="IPR010998">
    <property type="entry name" value="Integrase_recombinase_N"/>
</dbReference>
<dbReference type="Pfam" id="PF02899">
    <property type="entry name" value="Phage_int_SAM_1"/>
    <property type="match status" value="1"/>
</dbReference>
<feature type="domain" description="Core-binding (CB)" evidence="12">
    <location>
        <begin position="7"/>
        <end position="92"/>
    </location>
</feature>
<keyword evidence="6 9" id="KW-0238">DNA-binding</keyword>
<dbReference type="HAMAP" id="MF_01808">
    <property type="entry name" value="Recomb_XerC_XerD"/>
    <property type="match status" value="1"/>
</dbReference>
<evidence type="ECO:0000256" key="10">
    <source>
        <dbReference type="SAM" id="MobiDB-lite"/>
    </source>
</evidence>
<gene>
    <name evidence="9" type="primary">xerC</name>
    <name evidence="13" type="ORF">Uis4E_1262</name>
</gene>
<dbReference type="GO" id="GO:0006313">
    <property type="term" value="P:DNA transposition"/>
    <property type="evidence" value="ECO:0007669"/>
    <property type="project" value="UniProtKB-UniRule"/>
</dbReference>
<sequence>MEERDGMRFDDRLGEFLGYLKANRGLSANTLKAYGADVGECLHVLELRGVEDLNEVTPDDLRAWMAHGSRSHARSSMARKTVAVRRFFSWAHAHGVTAADPAAMLMTPKIPSTLPAVLTEAQAERLMDEAEERTHGGMGDGASGGRTSRHGDDGGLAAAMRLRDAAILELLYATGIRVAELVGLDLEDVDFSNRTVRVTGKGNKQRVVPFGLPASRALEAWIARGRPAVVSKAAARGGHDARGARDVGTPSVRAGRTERRPDALFLGARGGRLDQRVARGVVHAESRRAGVPDISPHALRHSAATHLLDGGADLREVQEMLGHASLKTTQRYTHVSIEQLKARYEQAFPRA</sequence>
<feature type="region of interest" description="Disordered" evidence="10">
    <location>
        <begin position="130"/>
        <end position="151"/>
    </location>
</feature>
<evidence type="ECO:0000256" key="4">
    <source>
        <dbReference type="ARBA" id="ARBA00022829"/>
    </source>
</evidence>
<dbReference type="InterPro" id="IPR004107">
    <property type="entry name" value="Integrase_SAM-like_N"/>
</dbReference>
<feature type="active site" evidence="9">
    <location>
        <position position="297"/>
    </location>
</feature>
<comment type="subcellular location">
    <subcellularLocation>
        <location evidence="1 9">Cytoplasm</location>
    </subcellularLocation>
</comment>
<evidence type="ECO:0000313" key="14">
    <source>
        <dbReference type="Proteomes" id="UP000235034"/>
    </source>
</evidence>
<keyword evidence="4 9" id="KW-0159">Chromosome partition</keyword>
<dbReference type="RefSeq" id="WP_423734922.1">
    <property type="nucleotide sequence ID" value="NZ_NMWT01000016.1"/>
</dbReference>
<feature type="domain" description="Tyr recombinase" evidence="11">
    <location>
        <begin position="113"/>
        <end position="345"/>
    </location>
</feature>
<name>A0A2N5J351_9BIFI</name>
<evidence type="ECO:0000259" key="11">
    <source>
        <dbReference type="PROSITE" id="PS51898"/>
    </source>
</evidence>
<feature type="active site" evidence="9">
    <location>
        <position position="177"/>
    </location>
</feature>
<keyword evidence="7 9" id="KW-0233">DNA recombination</keyword>